<feature type="domain" description="Nudix hydrolase" evidence="1">
    <location>
        <begin position="15"/>
        <end position="108"/>
    </location>
</feature>
<dbReference type="InterPro" id="IPR000086">
    <property type="entry name" value="NUDIX_hydrolase_dom"/>
</dbReference>
<reference evidence="2 3" key="1">
    <citation type="submission" date="2020-07" db="EMBL/GenBank/DDBJ databases">
        <authorList>
            <person name="Feng H."/>
        </authorList>
    </citation>
    <scope>NUCLEOTIDE SEQUENCE [LARGE SCALE GENOMIC DNA]</scope>
    <source>
        <strain evidence="3">s-11</strain>
    </source>
</reference>
<dbReference type="Proteomes" id="UP000530514">
    <property type="component" value="Unassembled WGS sequence"/>
</dbReference>
<dbReference type="EMBL" id="JACEIP010000038">
    <property type="protein sequence ID" value="MBA4544401.1"/>
    <property type="molecule type" value="Genomic_DNA"/>
</dbReference>
<organism evidence="2 3">
    <name type="scientific">Thermoactinomyces daqus</name>
    <dbReference type="NCBI Taxonomy" id="1329516"/>
    <lineage>
        <taxon>Bacteria</taxon>
        <taxon>Bacillati</taxon>
        <taxon>Bacillota</taxon>
        <taxon>Bacilli</taxon>
        <taxon>Bacillales</taxon>
        <taxon>Thermoactinomycetaceae</taxon>
        <taxon>Thermoactinomyces</taxon>
    </lineage>
</organism>
<proteinExistence type="predicted"/>
<evidence type="ECO:0000313" key="2">
    <source>
        <dbReference type="EMBL" id="MBA4544401.1"/>
    </source>
</evidence>
<gene>
    <name evidence="2" type="ORF">H1164_16265</name>
</gene>
<dbReference type="Gene3D" id="3.90.79.10">
    <property type="entry name" value="Nucleoside Triphosphate Pyrophosphohydrolase"/>
    <property type="match status" value="1"/>
</dbReference>
<comment type="caution">
    <text evidence="2">The sequence shown here is derived from an EMBL/GenBank/DDBJ whole genome shotgun (WGS) entry which is preliminary data.</text>
</comment>
<keyword evidence="3" id="KW-1185">Reference proteome</keyword>
<dbReference type="SUPFAM" id="SSF55811">
    <property type="entry name" value="Nudix"/>
    <property type="match status" value="1"/>
</dbReference>
<protein>
    <submittedName>
        <fullName evidence="2">NUDIX domain-containing protein</fullName>
    </submittedName>
</protein>
<name>A0A7W1XCY9_9BACL</name>
<accession>A0A7W1XCY9</accession>
<dbReference type="AlphaFoldDB" id="A0A7W1XCY9"/>
<dbReference type="Pfam" id="PF00293">
    <property type="entry name" value="NUDIX"/>
    <property type="match status" value="1"/>
</dbReference>
<evidence type="ECO:0000313" key="3">
    <source>
        <dbReference type="Proteomes" id="UP000530514"/>
    </source>
</evidence>
<sequence length="140" mass="16599">MNSKTYDQTIQEKDISFIVIVSRHSGKWLFWKHKDRNTYESPGCRREENESIWQTAHREFYEESGAIDYDLIMISPYRIDEKCGMLFYAGVKKLTTLPDSEIESIHFFDDIPVQLTYPELEHELMDRIKINLSCEGHDQS</sequence>
<dbReference type="InterPro" id="IPR015797">
    <property type="entry name" value="NUDIX_hydrolase-like_dom_sf"/>
</dbReference>
<evidence type="ECO:0000259" key="1">
    <source>
        <dbReference type="Pfam" id="PF00293"/>
    </source>
</evidence>
<dbReference type="OrthoDB" id="9131041at2"/>